<gene>
    <name evidence="2" type="ORF">TrRE_jg13435</name>
</gene>
<reference evidence="2" key="1">
    <citation type="submission" date="2022-07" db="EMBL/GenBank/DDBJ databases">
        <title>Genome analysis of Parmales, a sister group of diatoms, reveals the evolutionary specialization of diatoms from phago-mixotrophs to photoautotrophs.</title>
        <authorList>
            <person name="Ban H."/>
            <person name="Sato S."/>
            <person name="Yoshikawa S."/>
            <person name="Kazumasa Y."/>
            <person name="Nakamura Y."/>
            <person name="Ichinomiya M."/>
            <person name="Saitoh K."/>
            <person name="Sato N."/>
            <person name="Blanc-Mathieu R."/>
            <person name="Endo H."/>
            <person name="Kuwata A."/>
            <person name="Ogata H."/>
        </authorList>
    </citation>
    <scope>NUCLEOTIDE SEQUENCE</scope>
</reference>
<dbReference type="OrthoDB" id="438530at2759"/>
<feature type="region of interest" description="Disordered" evidence="1">
    <location>
        <begin position="1"/>
        <end position="30"/>
    </location>
</feature>
<evidence type="ECO:0000256" key="1">
    <source>
        <dbReference type="SAM" id="MobiDB-lite"/>
    </source>
</evidence>
<protein>
    <submittedName>
        <fullName evidence="2">Uncharacterized protein</fullName>
    </submittedName>
</protein>
<dbReference type="AlphaFoldDB" id="A0A9W7L7C0"/>
<accession>A0A9W7L7C0</accession>
<sequence length="80" mass="9333">MLNMANGMTRDKKHPLGKHKKGLPTKKTDQALKERAANYQMSIFTNIVRILQRDYPKVAWSLENGKTSFIWQTPQIKRPH</sequence>
<name>A0A9W7L7C0_9STRA</name>
<comment type="caution">
    <text evidence="2">The sequence shown here is derived from an EMBL/GenBank/DDBJ whole genome shotgun (WGS) entry which is preliminary data.</text>
</comment>
<dbReference type="EMBL" id="BRXZ01007998">
    <property type="protein sequence ID" value="GMI37984.1"/>
    <property type="molecule type" value="Genomic_DNA"/>
</dbReference>
<evidence type="ECO:0000313" key="2">
    <source>
        <dbReference type="EMBL" id="GMI37984.1"/>
    </source>
</evidence>
<feature type="compositionally biased region" description="Basic residues" evidence="1">
    <location>
        <begin position="11"/>
        <end position="24"/>
    </location>
</feature>
<dbReference type="Proteomes" id="UP001165082">
    <property type="component" value="Unassembled WGS sequence"/>
</dbReference>
<organism evidence="2 3">
    <name type="scientific">Triparma retinervis</name>
    <dbReference type="NCBI Taxonomy" id="2557542"/>
    <lineage>
        <taxon>Eukaryota</taxon>
        <taxon>Sar</taxon>
        <taxon>Stramenopiles</taxon>
        <taxon>Ochrophyta</taxon>
        <taxon>Bolidophyceae</taxon>
        <taxon>Parmales</taxon>
        <taxon>Triparmaceae</taxon>
        <taxon>Triparma</taxon>
    </lineage>
</organism>
<proteinExistence type="predicted"/>
<evidence type="ECO:0000313" key="3">
    <source>
        <dbReference type="Proteomes" id="UP001165082"/>
    </source>
</evidence>
<keyword evidence="3" id="KW-1185">Reference proteome</keyword>